<accession>A0A318SZZ4</accession>
<organism evidence="3 4">
    <name type="scientific">Phyllobacterium leguminum</name>
    <dbReference type="NCBI Taxonomy" id="314237"/>
    <lineage>
        <taxon>Bacteria</taxon>
        <taxon>Pseudomonadati</taxon>
        <taxon>Pseudomonadota</taxon>
        <taxon>Alphaproteobacteria</taxon>
        <taxon>Hyphomicrobiales</taxon>
        <taxon>Phyllobacteriaceae</taxon>
        <taxon>Phyllobacterium</taxon>
    </lineage>
</organism>
<keyword evidence="4" id="KW-1185">Reference proteome</keyword>
<dbReference type="PROSITE" id="PS50405">
    <property type="entry name" value="GST_CTER"/>
    <property type="match status" value="1"/>
</dbReference>
<evidence type="ECO:0000259" key="2">
    <source>
        <dbReference type="PROSITE" id="PS50405"/>
    </source>
</evidence>
<dbReference type="InterPro" id="IPR004045">
    <property type="entry name" value="Glutathione_S-Trfase_N"/>
</dbReference>
<evidence type="ECO:0000259" key="1">
    <source>
        <dbReference type="PROSITE" id="PS50404"/>
    </source>
</evidence>
<comment type="caution">
    <text evidence="3">The sequence shown here is derived from an EMBL/GenBank/DDBJ whole genome shotgun (WGS) entry which is preliminary data.</text>
</comment>
<feature type="domain" description="GST C-terminal" evidence="2">
    <location>
        <begin position="90"/>
        <end position="219"/>
    </location>
</feature>
<feature type="domain" description="GST N-terminal" evidence="1">
    <location>
        <begin position="1"/>
        <end position="84"/>
    </location>
</feature>
<dbReference type="InterPro" id="IPR040079">
    <property type="entry name" value="Glutathione_S-Trfase"/>
</dbReference>
<dbReference type="InterPro" id="IPR036282">
    <property type="entry name" value="Glutathione-S-Trfase_C_sf"/>
</dbReference>
<dbReference type="PANTHER" id="PTHR44051">
    <property type="entry name" value="GLUTATHIONE S-TRANSFERASE-RELATED"/>
    <property type="match status" value="1"/>
</dbReference>
<dbReference type="PANTHER" id="PTHR44051:SF8">
    <property type="entry name" value="GLUTATHIONE S-TRANSFERASE GSTA"/>
    <property type="match status" value="1"/>
</dbReference>
<evidence type="ECO:0000313" key="3">
    <source>
        <dbReference type="EMBL" id="PYE87545.1"/>
    </source>
</evidence>
<dbReference type="AlphaFoldDB" id="A0A318SZZ4"/>
<dbReference type="SFLD" id="SFLDG00358">
    <property type="entry name" value="Main_(cytGST)"/>
    <property type="match status" value="1"/>
</dbReference>
<dbReference type="InterPro" id="IPR036249">
    <property type="entry name" value="Thioredoxin-like_sf"/>
</dbReference>
<dbReference type="InterPro" id="IPR010987">
    <property type="entry name" value="Glutathione-S-Trfase_C-like"/>
</dbReference>
<reference evidence="3 4" key="1">
    <citation type="submission" date="2018-06" db="EMBL/GenBank/DDBJ databases">
        <title>Genomic Encyclopedia of Type Strains, Phase III (KMG-III): the genomes of soil and plant-associated and newly described type strains.</title>
        <authorList>
            <person name="Whitman W."/>
        </authorList>
    </citation>
    <scope>NUCLEOTIDE SEQUENCE [LARGE SCALE GENOMIC DNA]</scope>
    <source>
        <strain evidence="3 4">ORS 1419</strain>
    </source>
</reference>
<proteinExistence type="predicted"/>
<dbReference type="CDD" id="cd03057">
    <property type="entry name" value="GST_N_Beta"/>
    <property type="match status" value="1"/>
</dbReference>
<dbReference type="Gene3D" id="3.40.30.10">
    <property type="entry name" value="Glutaredoxin"/>
    <property type="match status" value="1"/>
</dbReference>
<dbReference type="PROSITE" id="PS50404">
    <property type="entry name" value="GST_NTER"/>
    <property type="match status" value="1"/>
</dbReference>
<keyword evidence="3" id="KW-0808">Transferase</keyword>
<dbReference type="GO" id="GO:0016740">
    <property type="term" value="F:transferase activity"/>
    <property type="evidence" value="ECO:0007669"/>
    <property type="project" value="UniProtKB-KW"/>
</dbReference>
<dbReference type="Pfam" id="PF13409">
    <property type="entry name" value="GST_N_2"/>
    <property type="match status" value="1"/>
</dbReference>
<dbReference type="EMBL" id="QJTF01000012">
    <property type="protein sequence ID" value="PYE87545.1"/>
    <property type="molecule type" value="Genomic_DNA"/>
</dbReference>
<evidence type="ECO:0000313" key="4">
    <source>
        <dbReference type="Proteomes" id="UP000247454"/>
    </source>
</evidence>
<name>A0A318SZZ4_9HYPH</name>
<protein>
    <submittedName>
        <fullName evidence="3">Glutathione S-transferase</fullName>
    </submittedName>
</protein>
<dbReference type="Gene3D" id="1.20.1050.10">
    <property type="match status" value="1"/>
</dbReference>
<dbReference type="SUPFAM" id="SSF47616">
    <property type="entry name" value="GST C-terminal domain-like"/>
    <property type="match status" value="1"/>
</dbReference>
<dbReference type="SUPFAM" id="SSF52833">
    <property type="entry name" value="Thioredoxin-like"/>
    <property type="match status" value="1"/>
</dbReference>
<dbReference type="RefSeq" id="WP_110752117.1">
    <property type="nucleotide sequence ID" value="NZ_QJTF01000012.1"/>
</dbReference>
<sequence length="219" mass="24755">MERLLYYSPGTISLASHILLRETGLPFSAARVRVAQNKHRNYRTPEFLAVNPRGLVPVLVVGQETITESVAIALYLAETTEGQSLLPPMGTFDRVRALEWLAWLATAVHRVIGGYYRPEHVVEEPIAASEVQAFAKAQFQRYCEEIEAKIVEGSHYILGDRYSLVDPFLLVYYRWGAQMGLDMRSLRRWSSLAERMLERPAVTEALQAEGIAIWPEPPA</sequence>
<dbReference type="SFLD" id="SFLDG01150">
    <property type="entry name" value="Main.1:_Beta-like"/>
    <property type="match status" value="1"/>
</dbReference>
<gene>
    <name evidence="3" type="ORF">C7477_11246</name>
</gene>
<dbReference type="Proteomes" id="UP000247454">
    <property type="component" value="Unassembled WGS sequence"/>
</dbReference>
<dbReference type="OrthoDB" id="7583243at2"/>
<dbReference type="SFLD" id="SFLDS00019">
    <property type="entry name" value="Glutathione_Transferase_(cytos"/>
    <property type="match status" value="1"/>
</dbReference>